<organism evidence="12">
    <name type="scientific">Naegleria gruberi</name>
    <name type="common">Amoeba</name>
    <dbReference type="NCBI Taxonomy" id="5762"/>
    <lineage>
        <taxon>Eukaryota</taxon>
        <taxon>Discoba</taxon>
        <taxon>Heterolobosea</taxon>
        <taxon>Tetramitia</taxon>
        <taxon>Eutetramitia</taxon>
        <taxon>Vahlkampfiidae</taxon>
        <taxon>Naegleria</taxon>
    </lineage>
</organism>
<evidence type="ECO:0000256" key="7">
    <source>
        <dbReference type="ARBA" id="ARBA00023286"/>
    </source>
</evidence>
<evidence type="ECO:0000256" key="5">
    <source>
        <dbReference type="ARBA" id="ARBA00023065"/>
    </source>
</evidence>
<evidence type="ECO:0000256" key="3">
    <source>
        <dbReference type="ARBA" id="ARBA00022692"/>
    </source>
</evidence>
<evidence type="ECO:0000256" key="8">
    <source>
        <dbReference type="ARBA" id="ARBA00023303"/>
    </source>
</evidence>
<keyword evidence="8" id="KW-0407">Ion channel</keyword>
<feature type="compositionally biased region" description="Polar residues" evidence="9">
    <location>
        <begin position="1"/>
        <end position="20"/>
    </location>
</feature>
<dbReference type="CDD" id="cd00038">
    <property type="entry name" value="CAP_ED"/>
    <property type="match status" value="1"/>
</dbReference>
<dbReference type="AlphaFoldDB" id="D2V111"/>
<sequence length="794" mass="90840">MNRNIDSSQVHFRATSSLDTRTTRHFPFSRTHTASQNKRNNDVQNSFNTSASYPSPYNPNKNSDPNSVNLFNTPLKSKPIPNNNNANIFPKLPNGKGQALPPLQNKPPPTTASSGSRKKDISSTLDDEFGSSGPLNEINWERKTKKRLKPISAFITETINAQVAEESVNSSIVTTEEASNNGGGGTFLTELSRSASPIGMNSNKENRVEIQSKTFFKQNRAPTTNQTNLELYVEDPFDVTDRNSCVKKAISGTIRRVNILTHKKFEYWKNNSDNKFVASELLTKFPQQELDASYQRSLMSRAKELDDRPDFTRQTLELLFLPFKTFENNNLVETSLNPEAEQSAAQINSDDVQNTGPKRVADKKFEDKIDEELKRSDVVFKELFTKSYQMAKSTITHSSTLKNPLVGILAGSDFLPAYQSEYVTIAKPKAKRKVLNSDVWRNEFLDAQINHQQDLLNILDTRYGNRYIVEQSQIYLEKLVQRSVKRSERFALNGLNETIQRKPGDITFESFWDRYSKTLEVEKTQFYQTVLFYRRLLFHLETIQIPSPDNSYLIRLLESIRLRLIENPRQELTKEHIFFSNIKPLVEEMSRFDKLHPEDGGRLDAFFSNRETIKVIQFFIAELNINSDDLFTNFLLKLRIKHTKVLDELRTRLKERERQQQALIKKVDLFLVDGAEKNFIRAMVMALQPHSALAGSLIVKKGDTANEMFFILKGFVEVITEGIDPKVIATLDEGKFFGEVGVVLDQTRMATVRAGSHCDLFVLSKSALKRIEEEFPEPCQKIRDKAIERLNSVK</sequence>
<evidence type="ECO:0000256" key="4">
    <source>
        <dbReference type="ARBA" id="ARBA00022989"/>
    </source>
</evidence>
<feature type="compositionally biased region" description="Low complexity" evidence="9">
    <location>
        <begin position="78"/>
        <end position="94"/>
    </location>
</feature>
<evidence type="ECO:0000313" key="11">
    <source>
        <dbReference type="EMBL" id="EFC49607.1"/>
    </source>
</evidence>
<evidence type="ECO:0000313" key="12">
    <source>
        <dbReference type="Proteomes" id="UP000006671"/>
    </source>
</evidence>
<feature type="region of interest" description="Disordered" evidence="9">
    <location>
        <begin position="1"/>
        <end position="136"/>
    </location>
</feature>
<accession>D2V111</accession>
<dbReference type="GO" id="GO:0016020">
    <property type="term" value="C:membrane"/>
    <property type="evidence" value="ECO:0007669"/>
    <property type="project" value="UniProtKB-SubCell"/>
</dbReference>
<dbReference type="InterPro" id="IPR014710">
    <property type="entry name" value="RmlC-like_jellyroll"/>
</dbReference>
<feature type="domain" description="Cyclic nucleotide-binding" evidence="10">
    <location>
        <begin position="671"/>
        <end position="789"/>
    </location>
</feature>
<dbReference type="OrthoDB" id="421226at2759"/>
<evidence type="ECO:0000259" key="10">
    <source>
        <dbReference type="PROSITE" id="PS50042"/>
    </source>
</evidence>
<reference evidence="11 12" key="1">
    <citation type="journal article" date="2010" name="Cell">
        <title>The genome of Naegleria gruberi illuminates early eukaryotic versatility.</title>
        <authorList>
            <person name="Fritz-Laylin L.K."/>
            <person name="Prochnik S.E."/>
            <person name="Ginger M.L."/>
            <person name="Dacks J.B."/>
            <person name="Carpenter M.L."/>
            <person name="Field M.C."/>
            <person name="Kuo A."/>
            <person name="Paredez A."/>
            <person name="Chapman J."/>
            <person name="Pham J."/>
            <person name="Shu S."/>
            <person name="Neupane R."/>
            <person name="Cipriano M."/>
            <person name="Mancuso J."/>
            <person name="Tu H."/>
            <person name="Salamov A."/>
            <person name="Lindquist E."/>
            <person name="Shapiro H."/>
            <person name="Lucas S."/>
            <person name="Grigoriev I.V."/>
            <person name="Cande W.Z."/>
            <person name="Fulton C."/>
            <person name="Rokhsar D.S."/>
            <person name="Dawson S.C."/>
        </authorList>
    </citation>
    <scope>NUCLEOTIDE SEQUENCE [LARGE SCALE GENOMIC DNA]</scope>
    <source>
        <strain evidence="11 12">NEG-M</strain>
    </source>
</reference>
<dbReference type="InterPro" id="IPR018488">
    <property type="entry name" value="cNMP-bd_CS"/>
</dbReference>
<keyword evidence="7" id="KW-1071">Ligand-gated ion channel</keyword>
<evidence type="ECO:0000256" key="1">
    <source>
        <dbReference type="ARBA" id="ARBA00004141"/>
    </source>
</evidence>
<dbReference type="InParanoid" id="D2V111"/>
<evidence type="ECO:0000256" key="6">
    <source>
        <dbReference type="ARBA" id="ARBA00023136"/>
    </source>
</evidence>
<keyword evidence="3" id="KW-0812">Transmembrane</keyword>
<dbReference type="Proteomes" id="UP000006671">
    <property type="component" value="Unassembled WGS sequence"/>
</dbReference>
<dbReference type="STRING" id="5762.D2V111"/>
<keyword evidence="6" id="KW-0472">Membrane</keyword>
<name>D2V111_NAEGR</name>
<dbReference type="SUPFAM" id="SSF51206">
    <property type="entry name" value="cAMP-binding domain-like"/>
    <property type="match status" value="1"/>
</dbReference>
<dbReference type="PROSITE" id="PS50042">
    <property type="entry name" value="CNMP_BINDING_3"/>
    <property type="match status" value="1"/>
</dbReference>
<dbReference type="eggNOG" id="KOG0498">
    <property type="taxonomic scope" value="Eukaryota"/>
</dbReference>
<dbReference type="EMBL" id="GG738847">
    <property type="protein sequence ID" value="EFC49607.1"/>
    <property type="molecule type" value="Genomic_DNA"/>
</dbReference>
<protein>
    <submittedName>
        <fullName evidence="11">CAP_ED domain-containing protein</fullName>
    </submittedName>
</protein>
<dbReference type="Gene3D" id="2.60.120.10">
    <property type="entry name" value="Jelly Rolls"/>
    <property type="match status" value="1"/>
</dbReference>
<dbReference type="InterPro" id="IPR000595">
    <property type="entry name" value="cNMP-bd_dom"/>
</dbReference>
<keyword evidence="4" id="KW-1133">Transmembrane helix</keyword>
<dbReference type="InterPro" id="IPR018490">
    <property type="entry name" value="cNMP-bd_dom_sf"/>
</dbReference>
<dbReference type="GO" id="GO:0044877">
    <property type="term" value="F:protein-containing complex binding"/>
    <property type="evidence" value="ECO:0007669"/>
    <property type="project" value="TreeGrafter"/>
</dbReference>
<keyword evidence="2" id="KW-0813">Transport</keyword>
<dbReference type="KEGG" id="ngr:NAEGRDRAFT_78100"/>
<dbReference type="GeneID" id="8852336"/>
<dbReference type="RefSeq" id="XP_002682351.1">
    <property type="nucleotide sequence ID" value="XM_002682305.1"/>
</dbReference>
<dbReference type="OMA" id="VLDQTRM"/>
<dbReference type="GO" id="GO:0005221">
    <property type="term" value="F:intracellularly cyclic nucleotide-activated monoatomic cation channel activity"/>
    <property type="evidence" value="ECO:0007669"/>
    <property type="project" value="InterPro"/>
</dbReference>
<proteinExistence type="predicted"/>
<dbReference type="VEuPathDB" id="AmoebaDB:NAEGRDRAFT_78100"/>
<dbReference type="Pfam" id="PF00027">
    <property type="entry name" value="cNMP_binding"/>
    <property type="match status" value="1"/>
</dbReference>
<keyword evidence="12" id="KW-1185">Reference proteome</keyword>
<dbReference type="PANTHER" id="PTHR45638:SF11">
    <property type="entry name" value="CYCLIC NUCLEOTIDE-GATED CATION CHANNEL SUBUNIT A"/>
    <property type="match status" value="1"/>
</dbReference>
<dbReference type="PANTHER" id="PTHR45638">
    <property type="entry name" value="CYCLIC NUCLEOTIDE-GATED CATION CHANNEL SUBUNIT A"/>
    <property type="match status" value="1"/>
</dbReference>
<evidence type="ECO:0000256" key="2">
    <source>
        <dbReference type="ARBA" id="ARBA00022448"/>
    </source>
</evidence>
<dbReference type="PROSITE" id="PS00888">
    <property type="entry name" value="CNMP_BINDING_1"/>
    <property type="match status" value="1"/>
</dbReference>
<dbReference type="InterPro" id="IPR050866">
    <property type="entry name" value="CNG_cation_channel"/>
</dbReference>
<keyword evidence="5" id="KW-0406">Ion transport</keyword>
<gene>
    <name evidence="11" type="ORF">NAEGRDRAFT_78100</name>
</gene>
<comment type="subcellular location">
    <subcellularLocation>
        <location evidence="1">Membrane</location>
        <topology evidence="1">Multi-pass membrane protein</topology>
    </subcellularLocation>
</comment>
<dbReference type="SMART" id="SM00100">
    <property type="entry name" value="cNMP"/>
    <property type="match status" value="1"/>
</dbReference>
<feature type="compositionally biased region" description="Polar residues" evidence="9">
    <location>
        <begin position="30"/>
        <end position="75"/>
    </location>
</feature>
<evidence type="ECO:0000256" key="9">
    <source>
        <dbReference type="SAM" id="MobiDB-lite"/>
    </source>
</evidence>